<name>A0A0E0AI62_9ORYZ</name>
<accession>A0A0E0AI62</accession>
<sequence>MEDLKEPTLESGRKDHLDEHESFFLEHQESCSLKRMVKHVSRRAAREASPKTVDDGAELARYGGIGMGELIRSCAKRESESG</sequence>
<keyword evidence="2" id="KW-1185">Reference proteome</keyword>
<dbReference type="EnsemblPlants" id="OGLUM07G09380.1">
    <property type="protein sequence ID" value="OGLUM07G09380.1"/>
    <property type="gene ID" value="OGLUM07G09380"/>
</dbReference>
<evidence type="ECO:0000313" key="1">
    <source>
        <dbReference type="EnsemblPlants" id="OGLUM07G09380.1"/>
    </source>
</evidence>
<dbReference type="AlphaFoldDB" id="A0A0E0AI62"/>
<dbReference type="Gramene" id="OGLUM07G09380.1">
    <property type="protein sequence ID" value="OGLUM07G09380.1"/>
    <property type="gene ID" value="OGLUM07G09380"/>
</dbReference>
<protein>
    <submittedName>
        <fullName evidence="1">Uncharacterized protein</fullName>
    </submittedName>
</protein>
<organism evidence="1">
    <name type="scientific">Oryza glumipatula</name>
    <dbReference type="NCBI Taxonomy" id="40148"/>
    <lineage>
        <taxon>Eukaryota</taxon>
        <taxon>Viridiplantae</taxon>
        <taxon>Streptophyta</taxon>
        <taxon>Embryophyta</taxon>
        <taxon>Tracheophyta</taxon>
        <taxon>Spermatophyta</taxon>
        <taxon>Magnoliopsida</taxon>
        <taxon>Liliopsida</taxon>
        <taxon>Poales</taxon>
        <taxon>Poaceae</taxon>
        <taxon>BOP clade</taxon>
        <taxon>Oryzoideae</taxon>
        <taxon>Oryzeae</taxon>
        <taxon>Oryzinae</taxon>
        <taxon>Oryza</taxon>
    </lineage>
</organism>
<reference evidence="1" key="1">
    <citation type="submission" date="2015-04" db="UniProtKB">
        <authorList>
            <consortium name="EnsemblPlants"/>
        </authorList>
    </citation>
    <scope>IDENTIFICATION</scope>
</reference>
<proteinExistence type="predicted"/>
<reference evidence="1" key="2">
    <citation type="submission" date="2018-05" db="EMBL/GenBank/DDBJ databases">
        <title>OgluRS3 (Oryza glumaepatula Reference Sequence Version 3).</title>
        <authorList>
            <person name="Zhang J."/>
            <person name="Kudrna D."/>
            <person name="Lee S."/>
            <person name="Talag J."/>
            <person name="Welchert J."/>
            <person name="Wing R.A."/>
        </authorList>
    </citation>
    <scope>NUCLEOTIDE SEQUENCE [LARGE SCALE GENOMIC DNA]</scope>
</reference>
<dbReference type="HOGENOM" id="CLU_2562078_0_0_1"/>
<dbReference type="Proteomes" id="UP000026961">
    <property type="component" value="Chromosome 7"/>
</dbReference>
<evidence type="ECO:0000313" key="2">
    <source>
        <dbReference type="Proteomes" id="UP000026961"/>
    </source>
</evidence>